<dbReference type="AlphaFoldDB" id="A0A081CG09"/>
<name>A0A081CG09_PSEA2</name>
<protein>
    <submittedName>
        <fullName evidence="3">Uncharacterized protein</fullName>
    </submittedName>
</protein>
<keyword evidence="4" id="KW-1185">Reference proteome</keyword>
<dbReference type="GeneID" id="26304578"/>
<dbReference type="EMBL" id="DF830076">
    <property type="protein sequence ID" value="GAK65605.1"/>
    <property type="molecule type" value="Genomic_DNA"/>
</dbReference>
<evidence type="ECO:0000313" key="4">
    <source>
        <dbReference type="Proteomes" id="UP000053758"/>
    </source>
</evidence>
<feature type="compositionally biased region" description="Low complexity" evidence="1">
    <location>
        <begin position="282"/>
        <end position="294"/>
    </location>
</feature>
<dbReference type="RefSeq" id="XP_014656268.1">
    <property type="nucleotide sequence ID" value="XM_014800782.1"/>
</dbReference>
<proteinExistence type="predicted"/>
<feature type="signal peptide" evidence="2">
    <location>
        <begin position="1"/>
        <end position="25"/>
    </location>
</feature>
<gene>
    <name evidence="3" type="ORF">PAN0_009c3823</name>
</gene>
<organism evidence="3">
    <name type="scientific">Pseudozyma antarctica</name>
    <name type="common">Yeast</name>
    <name type="synonym">Candida antarctica</name>
    <dbReference type="NCBI Taxonomy" id="84753"/>
    <lineage>
        <taxon>Eukaryota</taxon>
        <taxon>Fungi</taxon>
        <taxon>Dikarya</taxon>
        <taxon>Basidiomycota</taxon>
        <taxon>Ustilaginomycotina</taxon>
        <taxon>Ustilaginomycetes</taxon>
        <taxon>Ustilaginales</taxon>
        <taxon>Ustilaginaceae</taxon>
        <taxon>Moesziomyces</taxon>
    </lineage>
</organism>
<evidence type="ECO:0000256" key="1">
    <source>
        <dbReference type="SAM" id="MobiDB-lite"/>
    </source>
</evidence>
<dbReference type="Proteomes" id="UP000053758">
    <property type="component" value="Unassembled WGS sequence"/>
</dbReference>
<feature type="compositionally biased region" description="Low complexity" evidence="1">
    <location>
        <begin position="240"/>
        <end position="250"/>
    </location>
</feature>
<feature type="region of interest" description="Disordered" evidence="1">
    <location>
        <begin position="275"/>
        <end position="294"/>
    </location>
</feature>
<sequence length="294" mass="31891">MSRPAALQHCRLCLWAASLKLLEFAAPEARTHGAGYVTSQSPAVSRGHEARYATSRQFAFTPRGPHGNGVLPVAASPIRSDSIEIPVLTAVERSARSHLPPWAMAEPWAWSSSGSVAYIPTSLSIALLCPALLGDGQHEQGLRSETYLTAAPQLATLSWIDPHNQARVRHCVVATSVVEAIALSHYHYPYPTFASTSSYHPAAHVPNPSPAAIPIFSYTHQHQLHKCTLPTINLPCRRPPSSCSLGSSSRHQQQQTPPSQARRELRTINNITDIQHDEAHQLSRASSLPASLAT</sequence>
<keyword evidence="2" id="KW-0732">Signal</keyword>
<feature type="chain" id="PRO_5001755790" evidence="2">
    <location>
        <begin position="26"/>
        <end position="294"/>
    </location>
</feature>
<dbReference type="HOGENOM" id="CLU_946629_0_0_1"/>
<feature type="region of interest" description="Disordered" evidence="1">
    <location>
        <begin position="240"/>
        <end position="263"/>
    </location>
</feature>
<accession>A0A081CG09</accession>
<evidence type="ECO:0000313" key="3">
    <source>
        <dbReference type="EMBL" id="GAK65605.1"/>
    </source>
</evidence>
<reference evidence="3" key="1">
    <citation type="submission" date="2014-07" db="EMBL/GenBank/DDBJ databases">
        <title>Draft genome sequence of the yeast Pseudozyma antarctica JCM 10317 known as a producer of lipase B which used in a wide range of industrial applications.</title>
        <authorList>
            <person name="Morita T."/>
            <person name="Saika A."/>
            <person name="Koike H."/>
        </authorList>
    </citation>
    <scope>NUCLEOTIDE SEQUENCE</scope>
    <source>
        <strain evidence="3">JCM 10317</strain>
    </source>
</reference>
<evidence type="ECO:0000256" key="2">
    <source>
        <dbReference type="SAM" id="SignalP"/>
    </source>
</evidence>